<comment type="caution">
    <text evidence="1">The sequence shown here is derived from an EMBL/GenBank/DDBJ whole genome shotgun (WGS) entry which is preliminary data.</text>
</comment>
<dbReference type="OrthoDB" id="2435447at2759"/>
<dbReference type="Proteomes" id="UP000789759">
    <property type="component" value="Unassembled WGS sequence"/>
</dbReference>
<feature type="non-terminal residue" evidence="1">
    <location>
        <position position="1"/>
    </location>
</feature>
<reference evidence="1" key="1">
    <citation type="submission" date="2021-06" db="EMBL/GenBank/DDBJ databases">
        <authorList>
            <person name="Kallberg Y."/>
            <person name="Tangrot J."/>
            <person name="Rosling A."/>
        </authorList>
    </citation>
    <scope>NUCLEOTIDE SEQUENCE</scope>
    <source>
        <strain evidence="1">FL966</strain>
    </source>
</reference>
<organism evidence="1 2">
    <name type="scientific">Cetraspora pellucida</name>
    <dbReference type="NCBI Taxonomy" id="1433469"/>
    <lineage>
        <taxon>Eukaryota</taxon>
        <taxon>Fungi</taxon>
        <taxon>Fungi incertae sedis</taxon>
        <taxon>Mucoromycota</taxon>
        <taxon>Glomeromycotina</taxon>
        <taxon>Glomeromycetes</taxon>
        <taxon>Diversisporales</taxon>
        <taxon>Gigasporaceae</taxon>
        <taxon>Cetraspora</taxon>
    </lineage>
</organism>
<name>A0A9N9PN91_9GLOM</name>
<protein>
    <submittedName>
        <fullName evidence="1">17450_t:CDS:1</fullName>
    </submittedName>
</protein>
<dbReference type="AlphaFoldDB" id="A0A9N9PN91"/>
<evidence type="ECO:0000313" key="1">
    <source>
        <dbReference type="EMBL" id="CAG8838150.1"/>
    </source>
</evidence>
<keyword evidence="2" id="KW-1185">Reference proteome</keyword>
<accession>A0A9N9PN91</accession>
<sequence length="146" mass="16931">IRETLIKKITPSTDSVSKEFKALFKKTREYFDNFRHTFNKDMAALAKDFLVKDYKYLDASDFSEFKKSSSLKSLESFVAESLKIHVEYQIAVRNKEKPSYSEDVLAKIKKLDQLTIQVTIPSASQRNYINELDLSQTNEELSSDNE</sequence>
<proteinExistence type="predicted"/>
<dbReference type="EMBL" id="CAJVQA010083358">
    <property type="protein sequence ID" value="CAG8838150.1"/>
    <property type="molecule type" value="Genomic_DNA"/>
</dbReference>
<evidence type="ECO:0000313" key="2">
    <source>
        <dbReference type="Proteomes" id="UP000789759"/>
    </source>
</evidence>
<gene>
    <name evidence="1" type="ORF">CPELLU_LOCUS21675</name>
</gene>